<keyword evidence="3" id="KW-1185">Reference proteome</keyword>
<dbReference type="Proteomes" id="UP000886523">
    <property type="component" value="Unassembled WGS sequence"/>
</dbReference>
<dbReference type="EMBL" id="MU128914">
    <property type="protein sequence ID" value="KAF9519986.1"/>
    <property type="molecule type" value="Genomic_DNA"/>
</dbReference>
<dbReference type="AlphaFoldDB" id="A0A9P6B9A6"/>
<evidence type="ECO:0000313" key="3">
    <source>
        <dbReference type="Proteomes" id="UP000886523"/>
    </source>
</evidence>
<dbReference type="OrthoDB" id="275278at2759"/>
<evidence type="ECO:0000256" key="1">
    <source>
        <dbReference type="SAM" id="Coils"/>
    </source>
</evidence>
<dbReference type="PANTHER" id="PTHR14009">
    <property type="entry name" value="LEUCINE ZIPPER-EF-HAND CONTAINING TRANSMEMBRANE PROTEIN"/>
    <property type="match status" value="1"/>
</dbReference>
<keyword evidence="1" id="KW-0175">Coiled coil</keyword>
<proteinExistence type="predicted"/>
<feature type="coiled-coil region" evidence="1">
    <location>
        <begin position="81"/>
        <end position="125"/>
    </location>
</feature>
<accession>A0A9P6B9A6</accession>
<dbReference type="PANTHER" id="PTHR14009:SF1">
    <property type="entry name" value="MITOCHONDRIAL PROTON_CALCIUM EXCHANGER PROTEIN"/>
    <property type="match status" value="1"/>
</dbReference>
<dbReference type="GO" id="GO:0030003">
    <property type="term" value="P:intracellular monoatomic cation homeostasis"/>
    <property type="evidence" value="ECO:0007669"/>
    <property type="project" value="TreeGrafter"/>
</dbReference>
<evidence type="ECO:0000313" key="2">
    <source>
        <dbReference type="EMBL" id="KAF9519986.1"/>
    </source>
</evidence>
<comment type="caution">
    <text evidence="2">The sequence shown here is derived from an EMBL/GenBank/DDBJ whole genome shotgun (WGS) entry which is preliminary data.</text>
</comment>
<dbReference type="GO" id="GO:0005743">
    <property type="term" value="C:mitochondrial inner membrane"/>
    <property type="evidence" value="ECO:0007669"/>
    <property type="project" value="InterPro"/>
</dbReference>
<dbReference type="InterPro" id="IPR044202">
    <property type="entry name" value="LETM1/MDM38-like"/>
</dbReference>
<sequence length="267" mass="29773">MSISWSKDDWYLAVASPRGTGKWIELHLINDISGVLLILSRAFDWGENRGSEGVITSLGSVLASLPDNPLNEAGLAVDSEKANYKQKLEVLQQLIEDEAEQEQKGEDARRAKKELEERLKHEEARTVESMLPDSEETFGEASPSQSLSKRIRGMLTKIDTQLCDYDARVGSSLQLISVDSQGRITVRDLKRALGVIKHKPDAKAWSSGSRQAFVTPFNWVSRLHIHDRILDDPAIGLENGELIILGFILRRDVFDPAIIQVCALRAT</sequence>
<name>A0A9P6B9A6_9AGAM</name>
<protein>
    <submittedName>
        <fullName evidence="2">Uncharacterized protein</fullName>
    </submittedName>
</protein>
<gene>
    <name evidence="2" type="ORF">BS47DRAFT_1387607</name>
</gene>
<reference evidence="2" key="1">
    <citation type="journal article" date="2020" name="Nat. Commun.">
        <title>Large-scale genome sequencing of mycorrhizal fungi provides insights into the early evolution of symbiotic traits.</title>
        <authorList>
            <person name="Miyauchi S."/>
            <person name="Kiss E."/>
            <person name="Kuo A."/>
            <person name="Drula E."/>
            <person name="Kohler A."/>
            <person name="Sanchez-Garcia M."/>
            <person name="Morin E."/>
            <person name="Andreopoulos B."/>
            <person name="Barry K.W."/>
            <person name="Bonito G."/>
            <person name="Buee M."/>
            <person name="Carver A."/>
            <person name="Chen C."/>
            <person name="Cichocki N."/>
            <person name="Clum A."/>
            <person name="Culley D."/>
            <person name="Crous P.W."/>
            <person name="Fauchery L."/>
            <person name="Girlanda M."/>
            <person name="Hayes R.D."/>
            <person name="Keri Z."/>
            <person name="LaButti K."/>
            <person name="Lipzen A."/>
            <person name="Lombard V."/>
            <person name="Magnuson J."/>
            <person name="Maillard F."/>
            <person name="Murat C."/>
            <person name="Nolan M."/>
            <person name="Ohm R.A."/>
            <person name="Pangilinan J."/>
            <person name="Pereira M.F."/>
            <person name="Perotto S."/>
            <person name="Peter M."/>
            <person name="Pfister S."/>
            <person name="Riley R."/>
            <person name="Sitrit Y."/>
            <person name="Stielow J.B."/>
            <person name="Szollosi G."/>
            <person name="Zifcakova L."/>
            <person name="Stursova M."/>
            <person name="Spatafora J.W."/>
            <person name="Tedersoo L."/>
            <person name="Vaario L.M."/>
            <person name="Yamada A."/>
            <person name="Yan M."/>
            <person name="Wang P."/>
            <person name="Xu J."/>
            <person name="Bruns T."/>
            <person name="Baldrian P."/>
            <person name="Vilgalys R."/>
            <person name="Dunand C."/>
            <person name="Henrissat B."/>
            <person name="Grigoriev I.V."/>
            <person name="Hibbett D."/>
            <person name="Nagy L.G."/>
            <person name="Martin F.M."/>
        </authorList>
    </citation>
    <scope>NUCLEOTIDE SEQUENCE</scope>
    <source>
        <strain evidence="2">UP504</strain>
    </source>
</reference>
<organism evidence="2 3">
    <name type="scientific">Hydnum rufescens UP504</name>
    <dbReference type="NCBI Taxonomy" id="1448309"/>
    <lineage>
        <taxon>Eukaryota</taxon>
        <taxon>Fungi</taxon>
        <taxon>Dikarya</taxon>
        <taxon>Basidiomycota</taxon>
        <taxon>Agaricomycotina</taxon>
        <taxon>Agaricomycetes</taxon>
        <taxon>Cantharellales</taxon>
        <taxon>Hydnaceae</taxon>
        <taxon>Hydnum</taxon>
    </lineage>
</organism>